<dbReference type="Proteomes" id="UP000000768">
    <property type="component" value="Chromosome 8"/>
</dbReference>
<protein>
    <submittedName>
        <fullName evidence="2">Uncharacterized protein</fullName>
    </submittedName>
</protein>
<name>A0A1Z5R522_SORBI</name>
<evidence type="ECO:0000313" key="3">
    <source>
        <dbReference type="Proteomes" id="UP000000768"/>
    </source>
</evidence>
<sequence>MAAAGAALLRSVATKMARAPPRRLPSALERHGRLSTGSRFSTSTGSTPQPANQGPQIHNQEVPSSLGYRAIVAFNEAASIVTLFLWGGIAFMHFSVSPALDRIEADLDAQRQSWASLREETKKSHERTRAILVSNKESQIEATDVFEGKRITGIGTK</sequence>
<organism evidence="2 3">
    <name type="scientific">Sorghum bicolor</name>
    <name type="common">Sorghum</name>
    <name type="synonym">Sorghum vulgare</name>
    <dbReference type="NCBI Taxonomy" id="4558"/>
    <lineage>
        <taxon>Eukaryota</taxon>
        <taxon>Viridiplantae</taxon>
        <taxon>Streptophyta</taxon>
        <taxon>Embryophyta</taxon>
        <taxon>Tracheophyta</taxon>
        <taxon>Spermatophyta</taxon>
        <taxon>Magnoliopsida</taxon>
        <taxon>Liliopsida</taxon>
        <taxon>Poales</taxon>
        <taxon>Poaceae</taxon>
        <taxon>PACMAD clade</taxon>
        <taxon>Panicoideae</taxon>
        <taxon>Andropogonodae</taxon>
        <taxon>Andropogoneae</taxon>
        <taxon>Sorghinae</taxon>
        <taxon>Sorghum</taxon>
    </lineage>
</organism>
<proteinExistence type="predicted"/>
<feature type="compositionally biased region" description="Polar residues" evidence="1">
    <location>
        <begin position="48"/>
        <end position="60"/>
    </location>
</feature>
<feature type="region of interest" description="Disordered" evidence="1">
    <location>
        <begin position="17"/>
        <end position="60"/>
    </location>
</feature>
<keyword evidence="3" id="KW-1185">Reference proteome</keyword>
<evidence type="ECO:0000256" key="1">
    <source>
        <dbReference type="SAM" id="MobiDB-lite"/>
    </source>
</evidence>
<dbReference type="InParanoid" id="A0A1Z5R522"/>
<feature type="compositionally biased region" description="Low complexity" evidence="1">
    <location>
        <begin position="35"/>
        <end position="47"/>
    </location>
</feature>
<dbReference type="Gramene" id="OQU78873">
    <property type="protein sequence ID" value="OQU78873"/>
    <property type="gene ID" value="SORBI_3008G065600"/>
</dbReference>
<reference evidence="2 3" key="1">
    <citation type="journal article" date="2009" name="Nature">
        <title>The Sorghum bicolor genome and the diversification of grasses.</title>
        <authorList>
            <person name="Paterson A.H."/>
            <person name="Bowers J.E."/>
            <person name="Bruggmann R."/>
            <person name="Dubchak I."/>
            <person name="Grimwood J."/>
            <person name="Gundlach H."/>
            <person name="Haberer G."/>
            <person name="Hellsten U."/>
            <person name="Mitros T."/>
            <person name="Poliakov A."/>
            <person name="Schmutz J."/>
            <person name="Spannagl M."/>
            <person name="Tang H."/>
            <person name="Wang X."/>
            <person name="Wicker T."/>
            <person name="Bharti A.K."/>
            <person name="Chapman J."/>
            <person name="Feltus F.A."/>
            <person name="Gowik U."/>
            <person name="Grigoriev I.V."/>
            <person name="Lyons E."/>
            <person name="Maher C.A."/>
            <person name="Martis M."/>
            <person name="Narechania A."/>
            <person name="Otillar R.P."/>
            <person name="Penning B.W."/>
            <person name="Salamov A.A."/>
            <person name="Wang Y."/>
            <person name="Zhang L."/>
            <person name="Carpita N.C."/>
            <person name="Freeling M."/>
            <person name="Gingle A.R."/>
            <person name="Hash C.T."/>
            <person name="Keller B."/>
            <person name="Klein P."/>
            <person name="Kresovich S."/>
            <person name="McCann M.C."/>
            <person name="Ming R."/>
            <person name="Peterson D.G."/>
            <person name="Mehboob-ur-Rahman"/>
            <person name="Ware D."/>
            <person name="Westhoff P."/>
            <person name="Mayer K.F."/>
            <person name="Messing J."/>
            <person name="Rokhsar D.S."/>
        </authorList>
    </citation>
    <scope>NUCLEOTIDE SEQUENCE [LARGE SCALE GENOMIC DNA]</scope>
    <source>
        <strain evidence="3">cv. BTx623</strain>
    </source>
</reference>
<gene>
    <name evidence="2" type="ORF">SORBI_3008G065600</name>
</gene>
<dbReference type="OrthoDB" id="692179at2759"/>
<dbReference type="EMBL" id="CM000767">
    <property type="protein sequence ID" value="OQU78873.1"/>
    <property type="molecule type" value="Genomic_DNA"/>
</dbReference>
<dbReference type="AlphaFoldDB" id="A0A1Z5R522"/>
<reference evidence="3" key="2">
    <citation type="journal article" date="2018" name="Plant J.">
        <title>The Sorghum bicolor reference genome: improved assembly, gene annotations, a transcriptome atlas, and signatures of genome organization.</title>
        <authorList>
            <person name="McCormick R.F."/>
            <person name="Truong S.K."/>
            <person name="Sreedasyam A."/>
            <person name="Jenkins J."/>
            <person name="Shu S."/>
            <person name="Sims D."/>
            <person name="Kennedy M."/>
            <person name="Amirebrahimi M."/>
            <person name="Weers B.D."/>
            <person name="McKinley B."/>
            <person name="Mattison A."/>
            <person name="Morishige D.T."/>
            <person name="Grimwood J."/>
            <person name="Schmutz J."/>
            <person name="Mullet J.E."/>
        </authorList>
    </citation>
    <scope>NUCLEOTIDE SEQUENCE [LARGE SCALE GENOMIC DNA]</scope>
    <source>
        <strain evidence="3">cv. BTx623</strain>
    </source>
</reference>
<evidence type="ECO:0000313" key="2">
    <source>
        <dbReference type="EMBL" id="OQU78873.1"/>
    </source>
</evidence>
<accession>A0A1Z5R522</accession>